<gene>
    <name evidence="2" type="ORF">FXF69_20040</name>
</gene>
<name>A0A5D0NNJ4_9ACTN</name>
<evidence type="ECO:0000313" key="3">
    <source>
        <dbReference type="Proteomes" id="UP000323380"/>
    </source>
</evidence>
<protein>
    <recommendedName>
        <fullName evidence="1">Double-GTPase 2 domain-containing protein</fullName>
    </recommendedName>
</protein>
<dbReference type="EMBL" id="VSFG01000003">
    <property type="protein sequence ID" value="TYB45704.1"/>
    <property type="molecule type" value="Genomic_DNA"/>
</dbReference>
<keyword evidence="3" id="KW-1185">Reference proteome</keyword>
<feature type="domain" description="Double-GTPase 2" evidence="1">
    <location>
        <begin position="9"/>
        <end position="194"/>
    </location>
</feature>
<reference evidence="2 3" key="1">
    <citation type="submission" date="2019-08" db="EMBL/GenBank/DDBJ databases">
        <title>Actinomadura sp. nov. CYP1-5 isolated from mountain soil.</title>
        <authorList>
            <person name="Songsumanus A."/>
            <person name="Kuncharoen N."/>
            <person name="Kudo T."/>
            <person name="Yuki M."/>
            <person name="Igarashi Y."/>
            <person name="Tanasupawat S."/>
        </authorList>
    </citation>
    <scope>NUCLEOTIDE SEQUENCE [LARGE SCALE GENOMIC DNA]</scope>
    <source>
        <strain evidence="2 3">JCM 14158</strain>
    </source>
</reference>
<organism evidence="2 3">
    <name type="scientific">Actinomadura chibensis</name>
    <dbReference type="NCBI Taxonomy" id="392828"/>
    <lineage>
        <taxon>Bacteria</taxon>
        <taxon>Bacillati</taxon>
        <taxon>Actinomycetota</taxon>
        <taxon>Actinomycetes</taxon>
        <taxon>Streptosporangiales</taxon>
        <taxon>Thermomonosporaceae</taxon>
        <taxon>Actinomadura</taxon>
    </lineage>
</organism>
<dbReference type="InterPro" id="IPR045528">
    <property type="entry name" value="DO-GTPase2"/>
</dbReference>
<dbReference type="SUPFAM" id="SSF52540">
    <property type="entry name" value="P-loop containing nucleoside triphosphate hydrolases"/>
    <property type="match status" value="1"/>
</dbReference>
<dbReference type="AlphaFoldDB" id="A0A5D0NNJ4"/>
<evidence type="ECO:0000313" key="2">
    <source>
        <dbReference type="EMBL" id="TYB45704.1"/>
    </source>
</evidence>
<dbReference type="Pfam" id="PF19993">
    <property type="entry name" value="DO-GTPase2"/>
    <property type="match status" value="1"/>
</dbReference>
<sequence length="347" mass="38546">MKIPEIKLTMLGATGSGKTTLMHGMYAMLASGVHGYHLFTQDPDDHLDLMEAWGTLLQHGELPPPTPEKPTSYEMVFNYGLEALLHLDFVDFRGGAGTESGRKAGAHEDIGMLRARLAESNSIYLVLDGRHVGDWVKNGCPPMQAVGPMSIAVIGRAILDLFQRSRDEGRPRPSLVVIITKSDVLAETSGLSRQDAMRMMIKNMRDLVPFAYYDGVTAMICPVQLGEFGLDAGTAVDRSKVKPIFVHKPLIFSLMHYLTEQIAFDQQNLEGLRAGQAQARKELEELNTGFRRHFRGDRIRRKSGEIDFADDEISGLRKDLGTAQQRAAQLMGELDRLPIIRDGEEVK</sequence>
<dbReference type="RefSeq" id="WP_067905124.1">
    <property type="nucleotide sequence ID" value="NZ_VSFG01000003.1"/>
</dbReference>
<accession>A0A5D0NNJ4</accession>
<dbReference type="InterPro" id="IPR027417">
    <property type="entry name" value="P-loop_NTPase"/>
</dbReference>
<dbReference type="Proteomes" id="UP000323380">
    <property type="component" value="Unassembled WGS sequence"/>
</dbReference>
<proteinExistence type="predicted"/>
<evidence type="ECO:0000259" key="1">
    <source>
        <dbReference type="Pfam" id="PF19993"/>
    </source>
</evidence>
<dbReference type="STRING" id="1220554.GCA_001552135_08054"/>
<comment type="caution">
    <text evidence="2">The sequence shown here is derived from an EMBL/GenBank/DDBJ whole genome shotgun (WGS) entry which is preliminary data.</text>
</comment>